<dbReference type="EC" id="3.6.1.-" evidence="9"/>
<evidence type="ECO:0000256" key="4">
    <source>
        <dbReference type="ARBA" id="ARBA00023080"/>
    </source>
</evidence>
<organism evidence="10 11">
    <name type="scientific">Kushneria sinocarnis</name>
    <dbReference type="NCBI Taxonomy" id="595502"/>
    <lineage>
        <taxon>Bacteria</taxon>
        <taxon>Pseudomonadati</taxon>
        <taxon>Pseudomonadota</taxon>
        <taxon>Gammaproteobacteria</taxon>
        <taxon>Oceanospirillales</taxon>
        <taxon>Halomonadaceae</taxon>
        <taxon>Kushneria</taxon>
    </lineage>
</organism>
<keyword evidence="2 9" id="KW-0963">Cytoplasm</keyword>
<comment type="caution">
    <text evidence="10">The sequence shown here is derived from an EMBL/GenBank/DDBJ whole genome shotgun (WGS) entry which is preliminary data.</text>
</comment>
<keyword evidence="3 9" id="KW-0378">Hydrolase</keyword>
<dbReference type="SUPFAM" id="SSF52972">
    <property type="entry name" value="ITPase-like"/>
    <property type="match status" value="1"/>
</dbReference>
<dbReference type="NCBIfam" id="TIGR00172">
    <property type="entry name" value="maf"/>
    <property type="match status" value="1"/>
</dbReference>
<dbReference type="HAMAP" id="MF_00528">
    <property type="entry name" value="Maf"/>
    <property type="match status" value="1"/>
</dbReference>
<accession>A0A420WYV6</accession>
<dbReference type="InterPro" id="IPR003697">
    <property type="entry name" value="Maf-like"/>
</dbReference>
<dbReference type="InterPro" id="IPR029001">
    <property type="entry name" value="ITPase-like_fam"/>
</dbReference>
<reference evidence="10 11" key="1">
    <citation type="submission" date="2018-10" db="EMBL/GenBank/DDBJ databases">
        <title>Genomic Encyclopedia of Type Strains, Phase IV (KMG-IV): sequencing the most valuable type-strain genomes for metagenomic binning, comparative biology and taxonomic classification.</title>
        <authorList>
            <person name="Goeker M."/>
        </authorList>
    </citation>
    <scope>NUCLEOTIDE SEQUENCE [LARGE SCALE GENOMIC DNA]</scope>
    <source>
        <strain evidence="10 11">DSM 23229</strain>
    </source>
</reference>
<gene>
    <name evidence="10" type="ORF">C7446_1298</name>
</gene>
<dbReference type="AlphaFoldDB" id="A0A420WYV6"/>
<feature type="site" description="Important for substrate specificity" evidence="9">
    <location>
        <position position="12"/>
    </location>
</feature>
<dbReference type="Gene3D" id="3.90.950.10">
    <property type="match status" value="1"/>
</dbReference>
<protein>
    <recommendedName>
        <fullName evidence="8 9">7-methyl-GTP pyrophosphatase</fullName>
        <shortName evidence="9">m(7)GTP pyrophosphatase</shortName>
        <ecNumber evidence="9">3.6.1.-</ecNumber>
    </recommendedName>
</protein>
<keyword evidence="11" id="KW-1185">Reference proteome</keyword>
<comment type="similarity">
    <text evidence="7 9">Belongs to the Maf family. YceF subfamily.</text>
</comment>
<dbReference type="FunFam" id="3.90.950.10:FF:000005">
    <property type="entry name" value="7-methyl-GTP pyrophosphatase"/>
    <property type="match status" value="1"/>
</dbReference>
<feature type="site" description="Important for substrate specificity" evidence="9">
    <location>
        <position position="70"/>
    </location>
</feature>
<comment type="subcellular location">
    <subcellularLocation>
        <location evidence="1 9">Cytoplasm</location>
    </subcellularLocation>
</comment>
<dbReference type="Proteomes" id="UP000281975">
    <property type="component" value="Unassembled WGS sequence"/>
</dbReference>
<keyword evidence="4 9" id="KW-0546">Nucleotide metabolism</keyword>
<evidence type="ECO:0000313" key="11">
    <source>
        <dbReference type="Proteomes" id="UP000281975"/>
    </source>
</evidence>
<evidence type="ECO:0000313" key="10">
    <source>
        <dbReference type="EMBL" id="RKR06356.1"/>
    </source>
</evidence>
<evidence type="ECO:0000256" key="9">
    <source>
        <dbReference type="HAMAP-Rule" id="MF_00528"/>
    </source>
</evidence>
<dbReference type="RefSeq" id="WP_121172267.1">
    <property type="nucleotide sequence ID" value="NZ_RBIN01000003.1"/>
</dbReference>
<comment type="cofactor">
    <cofactor evidence="9">
        <name>a divalent metal cation</name>
        <dbReference type="ChEBI" id="CHEBI:60240"/>
    </cofactor>
</comment>
<dbReference type="GO" id="GO:0005737">
    <property type="term" value="C:cytoplasm"/>
    <property type="evidence" value="ECO:0007669"/>
    <property type="project" value="UniProtKB-SubCell"/>
</dbReference>
<dbReference type="PIRSF" id="PIRSF006305">
    <property type="entry name" value="Maf"/>
    <property type="match status" value="1"/>
</dbReference>
<dbReference type="PANTHER" id="PTHR43213:SF10">
    <property type="entry name" value="7-METHYL-GTP PYROPHOSPHATASE"/>
    <property type="match status" value="1"/>
</dbReference>
<evidence type="ECO:0000256" key="7">
    <source>
        <dbReference type="ARBA" id="ARBA00060749"/>
    </source>
</evidence>
<dbReference type="GO" id="GO:0009117">
    <property type="term" value="P:nucleotide metabolic process"/>
    <property type="evidence" value="ECO:0007669"/>
    <property type="project" value="UniProtKB-KW"/>
</dbReference>
<comment type="caution">
    <text evidence="9">Lacks conserved residue(s) required for the propagation of feature annotation.</text>
</comment>
<feature type="active site" description="Proton acceptor" evidence="9">
    <location>
        <position position="69"/>
    </location>
</feature>
<sequence length="196" mass="21719">MPSLVLASGSRWRHQLLTDLGLPFEHASPDIDETPHAGELPQGLAERLARRKAEALGTRFAEHLIIGSDQVAWFDGELLGKPHTEARARERLARFSGRRVQFFTGLALLDSRTGRCRTHVEPFDVVFRSLSEQEINHYVRRDQPLDSAGGFRMEGLGIALFERLDGRDPNALIGLPMIALCDMLRDAGLDPLTGAG</sequence>
<name>A0A420WYV6_9GAMM</name>
<feature type="site" description="Important for substrate specificity" evidence="9">
    <location>
        <position position="154"/>
    </location>
</feature>
<dbReference type="EMBL" id="RBIN01000003">
    <property type="protein sequence ID" value="RKR06356.1"/>
    <property type="molecule type" value="Genomic_DNA"/>
</dbReference>
<dbReference type="PANTHER" id="PTHR43213">
    <property type="entry name" value="BIFUNCTIONAL DTTP/UTP PYROPHOSPHATASE/METHYLTRANSFERASE PROTEIN-RELATED"/>
    <property type="match status" value="1"/>
</dbReference>
<evidence type="ECO:0000256" key="1">
    <source>
        <dbReference type="ARBA" id="ARBA00004496"/>
    </source>
</evidence>
<comment type="function">
    <text evidence="6 9">Nucleoside triphosphate pyrophosphatase that hydrolyzes 7-methyl-GTP (m(7)GTP). May have a dual role in cell division arrest and in preventing the incorporation of modified nucleotides into cellular nucleic acids.</text>
</comment>
<evidence type="ECO:0000256" key="6">
    <source>
        <dbReference type="ARBA" id="ARBA00053369"/>
    </source>
</evidence>
<comment type="catalytic activity">
    <reaction evidence="5 9">
        <text>N(7)-methyl-GTP + H2O = N(7)-methyl-GMP + diphosphate + H(+)</text>
        <dbReference type="Rhea" id="RHEA:58744"/>
        <dbReference type="ChEBI" id="CHEBI:15377"/>
        <dbReference type="ChEBI" id="CHEBI:15378"/>
        <dbReference type="ChEBI" id="CHEBI:33019"/>
        <dbReference type="ChEBI" id="CHEBI:58285"/>
        <dbReference type="ChEBI" id="CHEBI:87133"/>
    </reaction>
</comment>
<dbReference type="OrthoDB" id="9813694at2"/>
<evidence type="ECO:0000256" key="8">
    <source>
        <dbReference type="ARBA" id="ARBA00068163"/>
    </source>
</evidence>
<dbReference type="GO" id="GO:0047429">
    <property type="term" value="F:nucleoside triphosphate diphosphatase activity"/>
    <property type="evidence" value="ECO:0007669"/>
    <property type="project" value="InterPro"/>
</dbReference>
<proteinExistence type="inferred from homology"/>
<evidence type="ECO:0000256" key="3">
    <source>
        <dbReference type="ARBA" id="ARBA00022801"/>
    </source>
</evidence>
<dbReference type="Pfam" id="PF02545">
    <property type="entry name" value="Maf"/>
    <property type="match status" value="1"/>
</dbReference>
<evidence type="ECO:0000256" key="5">
    <source>
        <dbReference type="ARBA" id="ARBA00050213"/>
    </source>
</evidence>
<dbReference type="CDD" id="cd00555">
    <property type="entry name" value="Maf"/>
    <property type="match status" value="1"/>
</dbReference>
<evidence type="ECO:0000256" key="2">
    <source>
        <dbReference type="ARBA" id="ARBA00022490"/>
    </source>
</evidence>